<sequence length="45" mass="4955">MFGAKLHVRRIPTLRPIVLRFGGSRQPISTGSLCSVSQDMGRKSL</sequence>
<proteinExistence type="predicted"/>
<dbReference type="EMBL" id="ACYT02000019">
    <property type="protein sequence ID" value="EFF80245.1"/>
    <property type="molecule type" value="Genomic_DNA"/>
</dbReference>
<evidence type="ECO:0000313" key="1">
    <source>
        <dbReference type="EMBL" id="EFF80245.1"/>
    </source>
</evidence>
<protein>
    <submittedName>
        <fullName evidence="1">Uncharacterized protein</fullName>
    </submittedName>
</protein>
<comment type="caution">
    <text evidence="1">The sequence shown here is derived from an EMBL/GenBank/DDBJ whole genome shotgun (WGS) entry which is preliminary data.</text>
</comment>
<accession>D4TXT0</accession>
<reference evidence="1 2" key="1">
    <citation type="submission" date="2009-10" db="EMBL/GenBank/DDBJ databases">
        <authorList>
            <person name="Weinstock G."/>
            <person name="Sodergren E."/>
            <person name="Clifton S."/>
            <person name="Fulton L."/>
            <person name="Fulton B."/>
            <person name="Courtney L."/>
            <person name="Fronick C."/>
            <person name="Harrison M."/>
            <person name="Strong C."/>
            <person name="Farmer C."/>
            <person name="Delahaunty K."/>
            <person name="Markovic C."/>
            <person name="Hall O."/>
            <person name="Minx P."/>
            <person name="Tomlinson C."/>
            <person name="Mitreva M."/>
            <person name="Nelson J."/>
            <person name="Hou S."/>
            <person name="Wollam A."/>
            <person name="Pepin K.H."/>
            <person name="Johnson M."/>
            <person name="Bhonagiri V."/>
            <person name="Nash W.E."/>
            <person name="Warren W."/>
            <person name="Chinwalla A."/>
            <person name="Mardis E.R."/>
            <person name="Wilson R.K."/>
        </authorList>
    </citation>
    <scope>NUCLEOTIDE SEQUENCE [LARGE SCALE GENOMIC DNA]</scope>
    <source>
        <strain evidence="1 2">F0309</strain>
    </source>
</reference>
<name>D4TXT0_9ACTO</name>
<dbReference type="Proteomes" id="UP000003150">
    <property type="component" value="Unassembled WGS sequence"/>
</dbReference>
<gene>
    <name evidence="1" type="ORF">HMPREF0970_00749</name>
</gene>
<dbReference type="PATRIC" id="fig|649742.3.peg.475"/>
<dbReference type="AlphaFoldDB" id="D4TXT0"/>
<organism evidence="1 2">
    <name type="scientific">Schaalia odontolytica F0309</name>
    <dbReference type="NCBI Taxonomy" id="649742"/>
    <lineage>
        <taxon>Bacteria</taxon>
        <taxon>Bacillati</taxon>
        <taxon>Actinomycetota</taxon>
        <taxon>Actinomycetes</taxon>
        <taxon>Actinomycetales</taxon>
        <taxon>Actinomycetaceae</taxon>
        <taxon>Schaalia</taxon>
    </lineage>
</organism>
<dbReference type="HOGENOM" id="CLU_3195094_0_0_11"/>
<evidence type="ECO:0000313" key="2">
    <source>
        <dbReference type="Proteomes" id="UP000003150"/>
    </source>
</evidence>